<keyword evidence="2" id="KW-0472">Membrane</keyword>
<dbReference type="PROSITE" id="PS50177">
    <property type="entry name" value="NTF2_DOMAIN"/>
    <property type="match status" value="1"/>
</dbReference>
<feature type="compositionally biased region" description="Polar residues" evidence="1">
    <location>
        <begin position="190"/>
        <end position="202"/>
    </location>
</feature>
<feature type="compositionally biased region" description="Polar residues" evidence="1">
    <location>
        <begin position="477"/>
        <end position="493"/>
    </location>
</feature>
<dbReference type="Pfam" id="PF22602">
    <property type="entry name" value="NXF_NTF2"/>
    <property type="match status" value="1"/>
</dbReference>
<keyword evidence="5" id="KW-1185">Reference proteome</keyword>
<feature type="compositionally biased region" description="Polar residues" evidence="1">
    <location>
        <begin position="153"/>
        <end position="166"/>
    </location>
</feature>
<sequence>MSSNIRGTSRKAHIPTTQEDTQPNELLTRRINGPPTIRTTRPLPRRTNFVPRKYVGTHTAAARSAKHLASSLPRSKGNPLPGQPGPQRPPSVGTSYGSSTPQPFPPVFPSTPTKPANVFRPPAESTRMVSTSPRKPTAVLGAPNLADMIMATATSNVRRTPPNSSPSKRRKVSVEASSSISNVSPRSPSANPLYQTPPTFRESSSVQLSSAGLSPLSSVTCRMHDKVPDIPRTQIKQERDIFPGPIEPPKLVTEGSMRFAPLPPNCQPSHKRYQVRWNGYRLVSVISLIFIFIFFNVHSRKSQVPVMSDTLLPPPPSHETIPDMVFALVACDEVPKSVTKSLTEPKLESQSPSCTFAAVEGTVRPQRPLPLPRRSLPRSQPLPSLSSPPRPQNLPFFPQKPPTQDLPELQSHPSIISSPPVLKTGEEISLDPPETLPSPPSPELSIEIDEVVQSEVISTAPVPEGNLVPPEPGVEITQPQPDRATSSPRSEVLSSPGKRKLHQAQQALEEHAVEFLRLWFARFDTDRSELASAYAENATFSISTFVNGLDSESSESPPPWSSTAQGLKQGCMEILETLLSLPDDLKFCPSGTRKFAFDVAVYEIQGIGLEAMLVCYPDSNFNANATDASGNGKGKQKRTLADDWCCDQRFILRPRQ</sequence>
<feature type="compositionally biased region" description="Polar residues" evidence="1">
    <location>
        <begin position="15"/>
        <end position="25"/>
    </location>
</feature>
<accession>A0AAD5VB42</accession>
<organism evidence="4 5">
    <name type="scientific">Meripilus lineatus</name>
    <dbReference type="NCBI Taxonomy" id="2056292"/>
    <lineage>
        <taxon>Eukaryota</taxon>
        <taxon>Fungi</taxon>
        <taxon>Dikarya</taxon>
        <taxon>Basidiomycota</taxon>
        <taxon>Agaricomycotina</taxon>
        <taxon>Agaricomycetes</taxon>
        <taxon>Polyporales</taxon>
        <taxon>Meripilaceae</taxon>
        <taxon>Meripilus</taxon>
    </lineage>
</organism>
<feature type="region of interest" description="Disordered" evidence="1">
    <location>
        <begin position="58"/>
        <end position="139"/>
    </location>
</feature>
<feature type="compositionally biased region" description="Low complexity" evidence="1">
    <location>
        <begin position="34"/>
        <end position="46"/>
    </location>
</feature>
<feature type="region of interest" description="Disordered" evidence="1">
    <location>
        <begin position="153"/>
        <end position="207"/>
    </location>
</feature>
<protein>
    <recommendedName>
        <fullName evidence="3">NTF2 domain-containing protein</fullName>
    </recommendedName>
</protein>
<feature type="compositionally biased region" description="Low complexity" evidence="1">
    <location>
        <begin position="174"/>
        <end position="189"/>
    </location>
</feature>
<feature type="region of interest" description="Disordered" evidence="1">
    <location>
        <begin position="358"/>
        <end position="443"/>
    </location>
</feature>
<feature type="region of interest" description="Disordered" evidence="1">
    <location>
        <begin position="1"/>
        <end position="46"/>
    </location>
</feature>
<feature type="domain" description="NTF2" evidence="3">
    <location>
        <begin position="511"/>
        <end position="656"/>
    </location>
</feature>
<gene>
    <name evidence="4" type="ORF">NLI96_g3994</name>
</gene>
<evidence type="ECO:0000313" key="4">
    <source>
        <dbReference type="EMBL" id="KAJ3486797.1"/>
    </source>
</evidence>
<name>A0AAD5VB42_9APHY</name>
<reference evidence="4" key="1">
    <citation type="submission" date="2022-07" db="EMBL/GenBank/DDBJ databases">
        <title>Genome Sequence of Physisporinus lineatus.</title>
        <authorList>
            <person name="Buettner E."/>
        </authorList>
    </citation>
    <scope>NUCLEOTIDE SEQUENCE</scope>
    <source>
        <strain evidence="4">VT162</strain>
    </source>
</reference>
<evidence type="ECO:0000259" key="3">
    <source>
        <dbReference type="PROSITE" id="PS50177"/>
    </source>
</evidence>
<feature type="region of interest" description="Disordered" evidence="1">
    <location>
        <begin position="461"/>
        <end position="499"/>
    </location>
</feature>
<dbReference type="InterPro" id="IPR018222">
    <property type="entry name" value="Nuclear_transport_factor_2_euk"/>
</dbReference>
<proteinExistence type="predicted"/>
<dbReference type="AlphaFoldDB" id="A0AAD5VB42"/>
<evidence type="ECO:0000256" key="1">
    <source>
        <dbReference type="SAM" id="MobiDB-lite"/>
    </source>
</evidence>
<evidence type="ECO:0000313" key="5">
    <source>
        <dbReference type="Proteomes" id="UP001212997"/>
    </source>
</evidence>
<dbReference type="Proteomes" id="UP001212997">
    <property type="component" value="Unassembled WGS sequence"/>
</dbReference>
<dbReference type="EMBL" id="JANAWD010000110">
    <property type="protein sequence ID" value="KAJ3486797.1"/>
    <property type="molecule type" value="Genomic_DNA"/>
</dbReference>
<feature type="transmembrane region" description="Helical" evidence="2">
    <location>
        <begin position="279"/>
        <end position="297"/>
    </location>
</feature>
<comment type="caution">
    <text evidence="4">The sequence shown here is derived from an EMBL/GenBank/DDBJ whole genome shotgun (WGS) entry which is preliminary data.</text>
</comment>
<evidence type="ECO:0000256" key="2">
    <source>
        <dbReference type="SAM" id="Phobius"/>
    </source>
</evidence>
<keyword evidence="2" id="KW-0812">Transmembrane</keyword>
<dbReference type="InterPro" id="IPR002075">
    <property type="entry name" value="NTF2_dom"/>
</dbReference>
<dbReference type="InterPro" id="IPR032710">
    <property type="entry name" value="NTF2-like_dom_sf"/>
</dbReference>
<dbReference type="Gene3D" id="3.10.450.50">
    <property type="match status" value="1"/>
</dbReference>
<feature type="compositionally biased region" description="Low complexity" evidence="1">
    <location>
        <begin position="372"/>
        <end position="385"/>
    </location>
</feature>
<keyword evidence="2" id="KW-1133">Transmembrane helix</keyword>
<dbReference type="SUPFAM" id="SSF54427">
    <property type="entry name" value="NTF2-like"/>
    <property type="match status" value="1"/>
</dbReference>